<evidence type="ECO:0000313" key="2">
    <source>
        <dbReference type="Proteomes" id="UP000624279"/>
    </source>
</evidence>
<proteinExistence type="predicted"/>
<dbReference type="RefSeq" id="WP_186941389.1">
    <property type="nucleotide sequence ID" value="NZ_JACOGA010000005.1"/>
</dbReference>
<evidence type="ECO:0008006" key="3">
    <source>
        <dbReference type="Google" id="ProtNLM"/>
    </source>
</evidence>
<dbReference type="Proteomes" id="UP000624279">
    <property type="component" value="Unassembled WGS sequence"/>
</dbReference>
<reference evidence="1 2" key="1">
    <citation type="submission" date="2020-08" db="EMBL/GenBank/DDBJ databases">
        <title>Novel species isolated from subtropical streams in China.</title>
        <authorList>
            <person name="Lu H."/>
        </authorList>
    </citation>
    <scope>NUCLEOTIDE SEQUENCE [LARGE SCALE GENOMIC DNA]</scope>
    <source>
        <strain evidence="1 2">LX15W</strain>
    </source>
</reference>
<evidence type="ECO:0000313" key="1">
    <source>
        <dbReference type="EMBL" id="MBC3873359.1"/>
    </source>
</evidence>
<name>A0ABR6Y9W5_9BURK</name>
<organism evidence="1 2">
    <name type="scientific">Undibacterium flavidum</name>
    <dbReference type="NCBI Taxonomy" id="2762297"/>
    <lineage>
        <taxon>Bacteria</taxon>
        <taxon>Pseudomonadati</taxon>
        <taxon>Pseudomonadota</taxon>
        <taxon>Betaproteobacteria</taxon>
        <taxon>Burkholderiales</taxon>
        <taxon>Oxalobacteraceae</taxon>
        <taxon>Undibacterium</taxon>
    </lineage>
</organism>
<gene>
    <name evidence="1" type="ORF">H8K55_07165</name>
</gene>
<keyword evidence="2" id="KW-1185">Reference proteome</keyword>
<protein>
    <recommendedName>
        <fullName evidence="3">Metalloprotease with PDZ domain</fullName>
    </recommendedName>
</protein>
<dbReference type="EMBL" id="JACOGA010000005">
    <property type="protein sequence ID" value="MBC3873359.1"/>
    <property type="molecule type" value="Genomic_DNA"/>
</dbReference>
<accession>A0ABR6Y9W5</accession>
<sequence>MHLHKHGSGTLHSLTKLFLGMSLSVAASSVLAQVDIKLRFEAGQGLKVEYHLPPNCPQLKFEKDGPSAALIRVSWKADNECFVLDGDYLKARETPKAGSGSCRVATFSVPANINKVSGYPAAFPMGEFLYAHTSNYQVDTRCGDISYEMIAPNIAFEGQQVSTQARISPASEISFPVLFSSNPLVVEQGVLSYIDPTLSPPNVARIKEVSQKTISYLKDAMPKARFMMPIIAAAKLKHPGDIGFDGDAGNVLRLILFNWPDQVTPDTNTLITKFVAHEFSHRFQKRDEVDIYPISRVIHEGGGEYLRWYTSLKMGWMNQEEAANDLDDALNRCLLGTENKAWQTLSASYVGARQLEYRCGLAAYAFGLAARQNPAPAIHNFAEFYAHIQNGERPDFYDALECGKRLDCHPQWLPQLFASRTSMAEVWQEFVTATGLAHLTPPNQSQLDVMMKKAFGILMRDDCGGSSMFEASDGLIVDDLKTCKLLRKGMKIIGVEGHKIFGNANSLTAYLDACRARGKVKLQLAEGADVELECKTLYVPQKYFYAVDIKKLLQRLN</sequence>
<comment type="caution">
    <text evidence="1">The sequence shown here is derived from an EMBL/GenBank/DDBJ whole genome shotgun (WGS) entry which is preliminary data.</text>
</comment>